<name>A0A1H6L7U2_9GAMM</name>
<evidence type="ECO:0000313" key="1">
    <source>
        <dbReference type="EMBL" id="SEH80493.1"/>
    </source>
</evidence>
<evidence type="ECO:0000313" key="2">
    <source>
        <dbReference type="Proteomes" id="UP000198988"/>
    </source>
</evidence>
<accession>A0A1H6L7U2</accession>
<organism evidence="1 2">
    <name type="scientific">Bathymodiolus azoricus thioautotrophic gill symbiont</name>
    <dbReference type="NCBI Taxonomy" id="235205"/>
    <lineage>
        <taxon>Bacteria</taxon>
        <taxon>Pseudomonadati</taxon>
        <taxon>Pseudomonadota</taxon>
        <taxon>Gammaproteobacteria</taxon>
        <taxon>sulfur-oxidizing symbionts</taxon>
    </lineage>
</organism>
<protein>
    <submittedName>
        <fullName evidence="1">Uncharacterized protein</fullName>
    </submittedName>
</protein>
<dbReference type="AlphaFoldDB" id="A0A1H6L7U2"/>
<dbReference type="Proteomes" id="UP000198988">
    <property type="component" value="Unassembled WGS sequence"/>
</dbReference>
<sequence length="69" mass="7744">MTQSFVDSSVSSFSVTHCNFFPFSKPDGSVNKLSFPVTDNLSIRRAGLILNSYPILHLQFPVLVAFEYE</sequence>
<reference evidence="2" key="1">
    <citation type="submission" date="2016-06" db="EMBL/GenBank/DDBJ databases">
        <authorList>
            <person name="Petersen J."/>
            <person name="Sayavedra L."/>
        </authorList>
    </citation>
    <scope>NUCLEOTIDE SEQUENCE [LARGE SCALE GENOMIC DNA]</scope>
    <source>
        <strain evidence="2">BazSymA</strain>
    </source>
</reference>
<proteinExistence type="predicted"/>
<dbReference type="EMBL" id="CDSC02000224">
    <property type="protein sequence ID" value="SEH80493.1"/>
    <property type="molecule type" value="Genomic_DNA"/>
</dbReference>
<gene>
    <name evidence="1" type="ORF">BAZSYMA_ACONTIG195233_0</name>
</gene>